<sequence length="232" mass="26166">MASTTASGGSRACSSGSTCRARRPGLRTRRAIRPRRRRSKKELPSKLQAVAAEHPEARLQLWCQDEARFGQKGRTTRVWYERGVRPPSVVDQRFESLYLFAACRPGTDETFALALPRVSADAMTIFLKHFAHQLEPGVHAVLVLDQAGWHDARALHVPETITLLPLPPASPQLNPVERVWLYLRERYLSHRVLDDYEAVLDAVCRAWTRLLDETGRLTTLTAYPYLTASAIP</sequence>
<dbReference type="GO" id="GO:0003676">
    <property type="term" value="F:nucleic acid binding"/>
    <property type="evidence" value="ECO:0007669"/>
    <property type="project" value="InterPro"/>
</dbReference>
<dbReference type="Gene3D" id="3.30.420.10">
    <property type="entry name" value="Ribonuclease H-like superfamily/Ribonuclease H"/>
    <property type="match status" value="1"/>
</dbReference>
<evidence type="ECO:0000313" key="4">
    <source>
        <dbReference type="Proteomes" id="UP000403266"/>
    </source>
</evidence>
<dbReference type="InterPro" id="IPR038717">
    <property type="entry name" value="Tc1-like_DDE_dom"/>
</dbReference>
<feature type="compositionally biased region" description="Low complexity" evidence="1">
    <location>
        <begin position="1"/>
        <end position="19"/>
    </location>
</feature>
<gene>
    <name evidence="3" type="ORF">FS320_10535</name>
</gene>
<reference evidence="3 4" key="1">
    <citation type="journal article" date="2019" name="Syst. Appl. Microbiol.">
        <title>Microvirga tunisiensis sp. nov., a root nodule symbiotic bacterium isolated from Lupinus micranthus and L. luteus grown in Northern Tunisia.</title>
        <authorList>
            <person name="Msaddak A."/>
            <person name="Rejili M."/>
            <person name="Duran D."/>
            <person name="Mars M."/>
            <person name="Palacios J.M."/>
            <person name="Ruiz-Argueso T."/>
            <person name="Rey L."/>
            <person name="Imperial J."/>
        </authorList>
    </citation>
    <scope>NUCLEOTIDE SEQUENCE [LARGE SCALE GENOMIC DNA]</scope>
    <source>
        <strain evidence="3 4">Lmie10</strain>
    </source>
</reference>
<proteinExistence type="predicted"/>
<evidence type="ECO:0000256" key="1">
    <source>
        <dbReference type="SAM" id="MobiDB-lite"/>
    </source>
</evidence>
<dbReference type="Pfam" id="PF13358">
    <property type="entry name" value="DDE_3"/>
    <property type="match status" value="1"/>
</dbReference>
<dbReference type="AlphaFoldDB" id="A0A5N7MFY6"/>
<feature type="region of interest" description="Disordered" evidence="1">
    <location>
        <begin position="1"/>
        <end position="49"/>
    </location>
</feature>
<dbReference type="Proteomes" id="UP000403266">
    <property type="component" value="Unassembled WGS sequence"/>
</dbReference>
<feature type="domain" description="Tc1-like transposase DDE" evidence="2">
    <location>
        <begin position="60"/>
        <end position="198"/>
    </location>
</feature>
<name>A0A5N7MFY6_9HYPH</name>
<evidence type="ECO:0000259" key="2">
    <source>
        <dbReference type="Pfam" id="PF13358"/>
    </source>
</evidence>
<protein>
    <submittedName>
        <fullName evidence="3">IS630 family transposase</fullName>
    </submittedName>
</protein>
<accession>A0A5N7MFY6</accession>
<dbReference type="NCBIfam" id="NF033545">
    <property type="entry name" value="transpos_IS630"/>
    <property type="match status" value="1"/>
</dbReference>
<comment type="caution">
    <text evidence="3">The sequence shown here is derived from an EMBL/GenBank/DDBJ whole genome shotgun (WGS) entry which is preliminary data.</text>
</comment>
<dbReference type="InterPro" id="IPR047655">
    <property type="entry name" value="Transpos_IS630-like"/>
</dbReference>
<dbReference type="EMBL" id="VOSK01000028">
    <property type="protein sequence ID" value="MPR25658.1"/>
    <property type="molecule type" value="Genomic_DNA"/>
</dbReference>
<keyword evidence="4" id="KW-1185">Reference proteome</keyword>
<organism evidence="3 4">
    <name type="scientific">Microvirga tunisiensis</name>
    <dbReference type="NCBI Taxonomy" id="2108360"/>
    <lineage>
        <taxon>Bacteria</taxon>
        <taxon>Pseudomonadati</taxon>
        <taxon>Pseudomonadota</taxon>
        <taxon>Alphaproteobacteria</taxon>
        <taxon>Hyphomicrobiales</taxon>
        <taxon>Methylobacteriaceae</taxon>
        <taxon>Microvirga</taxon>
    </lineage>
</organism>
<feature type="compositionally biased region" description="Basic residues" evidence="1">
    <location>
        <begin position="20"/>
        <end position="40"/>
    </location>
</feature>
<dbReference type="InterPro" id="IPR036397">
    <property type="entry name" value="RNaseH_sf"/>
</dbReference>
<evidence type="ECO:0000313" key="3">
    <source>
        <dbReference type="EMBL" id="MPR25658.1"/>
    </source>
</evidence>